<proteinExistence type="predicted"/>
<organism evidence="1 2">
    <name type="scientific">Capnocytophaga ochracea</name>
    <dbReference type="NCBI Taxonomy" id="1018"/>
    <lineage>
        <taxon>Bacteria</taxon>
        <taxon>Pseudomonadati</taxon>
        <taxon>Bacteroidota</taxon>
        <taxon>Flavobacteriia</taxon>
        <taxon>Flavobacteriales</taxon>
        <taxon>Flavobacteriaceae</taxon>
        <taxon>Capnocytophaga</taxon>
    </lineage>
</organism>
<reference evidence="1 2" key="1">
    <citation type="submission" date="2018-11" db="EMBL/GenBank/DDBJ databases">
        <authorList>
            <consortium name="Pathogen Informatics"/>
        </authorList>
    </citation>
    <scope>NUCLEOTIDE SEQUENCE [LARGE SCALE GENOMIC DNA]</scope>
    <source>
        <strain evidence="1 2">NCTC11458</strain>
    </source>
</reference>
<name>A0A7Z9CAU0_CAPOC</name>
<dbReference type="EMBL" id="UYIQ01000001">
    <property type="protein sequence ID" value="VDG81201.1"/>
    <property type="molecule type" value="Genomic_DNA"/>
</dbReference>
<sequence length="40" mass="4917">MIFNRLFIHRIPETIKSKTERGILIVEKENYFITYYVINL</sequence>
<comment type="caution">
    <text evidence="1">The sequence shown here is derived from an EMBL/GenBank/DDBJ whole genome shotgun (WGS) entry which is preliminary data.</text>
</comment>
<dbReference type="Proteomes" id="UP000276733">
    <property type="component" value="Unassembled WGS sequence"/>
</dbReference>
<dbReference type="AlphaFoldDB" id="A0A7Z9CAU0"/>
<protein>
    <submittedName>
        <fullName evidence="1">Uncharacterized protein</fullName>
    </submittedName>
</protein>
<accession>A0A7Z9CAU0</accession>
<evidence type="ECO:0000313" key="1">
    <source>
        <dbReference type="EMBL" id="VDG81201.1"/>
    </source>
</evidence>
<evidence type="ECO:0000313" key="2">
    <source>
        <dbReference type="Proteomes" id="UP000276733"/>
    </source>
</evidence>
<gene>
    <name evidence="1" type="ORF">NCTC11458_00485</name>
</gene>